<gene>
    <name evidence="1" type="ordered locus">Belba_0619</name>
</gene>
<evidence type="ECO:0000313" key="2">
    <source>
        <dbReference type="Proteomes" id="UP000006050"/>
    </source>
</evidence>
<dbReference type="AlphaFoldDB" id="I3Z207"/>
<dbReference type="HOGENOM" id="CLU_1136319_0_0_10"/>
<accession>I3Z207</accession>
<dbReference type="KEGG" id="bbd:Belba_0619"/>
<reference evidence="2" key="1">
    <citation type="submission" date="2012-06" db="EMBL/GenBank/DDBJ databases">
        <title>The complete genome of Belliella baltica DSM 15883.</title>
        <authorList>
            <person name="Lucas S."/>
            <person name="Copeland A."/>
            <person name="Lapidus A."/>
            <person name="Goodwin L."/>
            <person name="Pitluck S."/>
            <person name="Peters L."/>
            <person name="Mikhailova N."/>
            <person name="Davenport K."/>
            <person name="Kyrpides N."/>
            <person name="Mavromatis K."/>
            <person name="Pagani I."/>
            <person name="Ivanova N."/>
            <person name="Ovchinnikova G."/>
            <person name="Zeytun A."/>
            <person name="Detter J.C."/>
            <person name="Han C."/>
            <person name="Land M."/>
            <person name="Hauser L."/>
            <person name="Markowitz V."/>
            <person name="Cheng J.-F."/>
            <person name="Hugenholtz P."/>
            <person name="Woyke T."/>
            <person name="Wu D."/>
            <person name="Tindall B."/>
            <person name="Pomrenke H."/>
            <person name="Brambilla E."/>
            <person name="Klenk H.-P."/>
            <person name="Eisen J.A."/>
        </authorList>
    </citation>
    <scope>NUCLEOTIDE SEQUENCE [LARGE SCALE GENOMIC DNA]</scope>
    <source>
        <strain evidence="2">DSM 15883 / CIP 108006 / LMG 21964 / BA134</strain>
    </source>
</reference>
<evidence type="ECO:0008006" key="3">
    <source>
        <dbReference type="Google" id="ProtNLM"/>
    </source>
</evidence>
<evidence type="ECO:0000313" key="1">
    <source>
        <dbReference type="EMBL" id="AFL83275.1"/>
    </source>
</evidence>
<proteinExistence type="predicted"/>
<organism evidence="1 2">
    <name type="scientific">Belliella baltica (strain DSM 15883 / CIP 108006 / LMG 21964 / BA134)</name>
    <dbReference type="NCBI Taxonomy" id="866536"/>
    <lineage>
        <taxon>Bacteria</taxon>
        <taxon>Pseudomonadati</taxon>
        <taxon>Bacteroidota</taxon>
        <taxon>Cytophagia</taxon>
        <taxon>Cytophagales</taxon>
        <taxon>Cyclobacteriaceae</taxon>
        <taxon>Belliella</taxon>
    </lineage>
</organism>
<sequence length="244" mass="28062">MKKIVFILFLFLTSGKMIYSQNINIGTRLGGFITGWENTGSFMTLQSRSTRMWSYNIYGRQEILDNLYLGMDLGYSRSTAELNVIEPERNIARGNGPTLGLWSIGPTIRKDFPLSNGKLGFHTSLSIPLNYTSFRNYEYSGSEFRTVVRVGDNQPITDIYVYGEDRIQRRFSVFVRPEVGVFYNVNARGRISFDLLWGINSGGPLVTRDFNEIIYEGETLNNNLHKFNGQYFAFTIGYEYKLFK</sequence>
<protein>
    <recommendedName>
        <fullName evidence="3">Outer membrane protein beta-barrel domain-containing protein</fullName>
    </recommendedName>
</protein>
<dbReference type="EMBL" id="CP003281">
    <property type="protein sequence ID" value="AFL83275.1"/>
    <property type="molecule type" value="Genomic_DNA"/>
</dbReference>
<keyword evidence="2" id="KW-1185">Reference proteome</keyword>
<dbReference type="Proteomes" id="UP000006050">
    <property type="component" value="Chromosome"/>
</dbReference>
<dbReference type="OrthoDB" id="837147at2"/>
<name>I3Z207_BELBD</name>
<dbReference type="eggNOG" id="ENOG5033HYU">
    <property type="taxonomic scope" value="Bacteria"/>
</dbReference>
<dbReference type="PATRIC" id="fig|866536.3.peg.638"/>
<dbReference type="RefSeq" id="WP_014771286.1">
    <property type="nucleotide sequence ID" value="NC_018010.1"/>
</dbReference>